<reference evidence="2" key="1">
    <citation type="journal article" date="2019" name="Int. J. Syst. Evol. Microbiol.">
        <title>The Global Catalogue of Microorganisms (GCM) 10K type strain sequencing project: providing services to taxonomists for standard genome sequencing and annotation.</title>
        <authorList>
            <consortium name="The Broad Institute Genomics Platform"/>
            <consortium name="The Broad Institute Genome Sequencing Center for Infectious Disease"/>
            <person name="Wu L."/>
            <person name="Ma J."/>
        </authorList>
    </citation>
    <scope>NUCLEOTIDE SEQUENCE [LARGE SCALE GENOMIC DNA]</scope>
    <source>
        <strain evidence="2">JCM 16928</strain>
    </source>
</reference>
<gene>
    <name evidence="1" type="ORF">GCM10022235_77570</name>
</gene>
<evidence type="ECO:0000313" key="1">
    <source>
        <dbReference type="EMBL" id="GAA3594817.1"/>
    </source>
</evidence>
<keyword evidence="2" id="KW-1185">Reference proteome</keyword>
<sequence length="135" mass="14482">MSNGSVIAAVLGYNNVEEIQADQENAAFRLAYLLDYPARTSAALLVFAKILYLVSEEAVVPSVRDIPALVEETSRIAGRAAPLDEPLRLAAAHGFGVDDNPDSVAAVYTVCDRAVRFLFKAITISRGETDQPTAD</sequence>
<organism evidence="1 2">
    <name type="scientific">Kribbella ginsengisoli</name>
    <dbReference type="NCBI Taxonomy" id="363865"/>
    <lineage>
        <taxon>Bacteria</taxon>
        <taxon>Bacillati</taxon>
        <taxon>Actinomycetota</taxon>
        <taxon>Actinomycetes</taxon>
        <taxon>Propionibacteriales</taxon>
        <taxon>Kribbellaceae</taxon>
        <taxon>Kribbella</taxon>
    </lineage>
</organism>
<dbReference type="RefSeq" id="WP_344849208.1">
    <property type="nucleotide sequence ID" value="NZ_BAABAA010000018.1"/>
</dbReference>
<protein>
    <submittedName>
        <fullName evidence="1">Uncharacterized protein</fullName>
    </submittedName>
</protein>
<dbReference type="Proteomes" id="UP001501222">
    <property type="component" value="Unassembled WGS sequence"/>
</dbReference>
<proteinExistence type="predicted"/>
<dbReference type="EMBL" id="BAABAA010000018">
    <property type="protein sequence ID" value="GAA3594817.1"/>
    <property type="molecule type" value="Genomic_DNA"/>
</dbReference>
<accession>A0ABP6Z504</accession>
<comment type="caution">
    <text evidence="1">The sequence shown here is derived from an EMBL/GenBank/DDBJ whole genome shotgun (WGS) entry which is preliminary data.</text>
</comment>
<evidence type="ECO:0000313" key="2">
    <source>
        <dbReference type="Proteomes" id="UP001501222"/>
    </source>
</evidence>
<name>A0ABP6Z504_9ACTN</name>